<accession>B3QNY4</accession>
<evidence type="ECO:0000313" key="4">
    <source>
        <dbReference type="Proteomes" id="UP000008811"/>
    </source>
</evidence>
<feature type="domain" description="LysM" evidence="2">
    <location>
        <begin position="406"/>
        <end position="449"/>
    </location>
</feature>
<dbReference type="KEGG" id="cpc:Cpar_1232"/>
<dbReference type="AlphaFoldDB" id="B3QNY4"/>
<dbReference type="CDD" id="cd00118">
    <property type="entry name" value="LysM"/>
    <property type="match status" value="1"/>
</dbReference>
<dbReference type="InterPro" id="IPR008258">
    <property type="entry name" value="Transglycosylase_SLT_dom_1"/>
</dbReference>
<dbReference type="CAZy" id="CBM50">
    <property type="family name" value="Carbohydrate-Binding Module Family 50"/>
</dbReference>
<dbReference type="Pfam" id="PF01476">
    <property type="entry name" value="LysM"/>
    <property type="match status" value="1"/>
</dbReference>
<dbReference type="Pfam" id="PF01464">
    <property type="entry name" value="SLT"/>
    <property type="match status" value="1"/>
</dbReference>
<dbReference type="Gene3D" id="1.10.530.10">
    <property type="match status" value="1"/>
</dbReference>
<dbReference type="HOGENOM" id="CLU_009520_1_0_10"/>
<dbReference type="eggNOG" id="COG0741">
    <property type="taxonomic scope" value="Bacteria"/>
</dbReference>
<dbReference type="InterPro" id="IPR023346">
    <property type="entry name" value="Lysozyme-like_dom_sf"/>
</dbReference>
<dbReference type="SUPFAM" id="SSF53955">
    <property type="entry name" value="Lysozyme-like"/>
    <property type="match status" value="1"/>
</dbReference>
<dbReference type="Gene3D" id="3.10.350.10">
    <property type="entry name" value="LysM domain"/>
    <property type="match status" value="1"/>
</dbReference>
<evidence type="ECO:0000256" key="1">
    <source>
        <dbReference type="ARBA" id="ARBA00007734"/>
    </source>
</evidence>
<dbReference type="SMART" id="SM00257">
    <property type="entry name" value="LysM"/>
    <property type="match status" value="1"/>
</dbReference>
<keyword evidence="4" id="KW-1185">Reference proteome</keyword>
<dbReference type="eggNOG" id="COG1388">
    <property type="taxonomic scope" value="Bacteria"/>
</dbReference>
<proteinExistence type="inferred from homology"/>
<dbReference type="SUPFAM" id="SSF54106">
    <property type="entry name" value="LysM domain"/>
    <property type="match status" value="1"/>
</dbReference>
<evidence type="ECO:0000313" key="3">
    <source>
        <dbReference type="EMBL" id="ACF11637.1"/>
    </source>
</evidence>
<dbReference type="Proteomes" id="UP000008811">
    <property type="component" value="Chromosome"/>
</dbReference>
<sequence>MTCFRSDFIHLLNSAKLVKNFLQSGFFLFCVIVQIACFRSDAFGEQYYSVPEMRASRVNAMLDSLVRTTYVQPDRFYSERTASGGDVFPEEFIPQFTDSVYVSRIAGLARKSRFNLVYNQHVKGFIRVYAVDKRKAVSKVLGLTSIYFPLFEEKLREYNIPPEMKYLPIVESALNSTAVSRAGARGLWQFMSGTGRMYGLQTSSFIEDRYDPTKATVAACEHLNDLYDMFGDWFLVLAAYNAGAGNVRKAIRKAGGARDFWEIFPYLPQETRGYVPAFIAVNYVMNFYSDHNIKSVEPSYRYSETERVPVRTALTFEQLHETIGVPMEDLAFLNPQYTAGLIPSPESVPNMIRLNRRHAQMFRDKERDIYAYRPELVAEKERQYAMARSTECQKEVVSQSRRSGRKVHVVRQGGSLSKIARRYGCSVSQLISWNNLKSSTLKPGQKLVVFKSVSGDRG</sequence>
<reference evidence="3" key="1">
    <citation type="submission" date="2008-06" db="EMBL/GenBank/DDBJ databases">
        <title>Complete sequence of Chlorobaculum parvum NCIB 8327.</title>
        <authorList>
            <consortium name="US DOE Joint Genome Institute"/>
            <person name="Lucas S."/>
            <person name="Copeland A."/>
            <person name="Lapidus A."/>
            <person name="Glavina del Rio T."/>
            <person name="Dalin E."/>
            <person name="Tice H."/>
            <person name="Bruce D."/>
            <person name="Goodwin L."/>
            <person name="Pitluck S."/>
            <person name="Schmutz J."/>
            <person name="Larimer F."/>
            <person name="Land M."/>
            <person name="Hauser L."/>
            <person name="Kyrpides N."/>
            <person name="Mikhailova N."/>
            <person name="Zhao F."/>
            <person name="Li T."/>
            <person name="Liu Z."/>
            <person name="Overmann J."/>
            <person name="Bryant D.A."/>
            <person name="Richardson P."/>
        </authorList>
    </citation>
    <scope>NUCLEOTIDE SEQUENCE [LARGE SCALE GENOMIC DNA]</scope>
    <source>
        <strain evidence="3">NCIB 8327</strain>
    </source>
</reference>
<protein>
    <submittedName>
        <fullName evidence="3">Lytic transglycosylase catalytic</fullName>
    </submittedName>
</protein>
<dbReference type="InterPro" id="IPR018392">
    <property type="entry name" value="LysM"/>
</dbReference>
<evidence type="ECO:0000259" key="2">
    <source>
        <dbReference type="PROSITE" id="PS51782"/>
    </source>
</evidence>
<dbReference type="PANTHER" id="PTHR37423:SF2">
    <property type="entry name" value="MEMBRANE-BOUND LYTIC MUREIN TRANSGLYCOSYLASE C"/>
    <property type="match status" value="1"/>
</dbReference>
<organism evidence="3 4">
    <name type="scientific">Chlorobaculum parvum (strain DSM 263 / NCIMB 8327)</name>
    <name type="common">Chlorobium vibrioforme subsp. thiosulfatophilum</name>
    <dbReference type="NCBI Taxonomy" id="517417"/>
    <lineage>
        <taxon>Bacteria</taxon>
        <taxon>Pseudomonadati</taxon>
        <taxon>Chlorobiota</taxon>
        <taxon>Chlorobiia</taxon>
        <taxon>Chlorobiales</taxon>
        <taxon>Chlorobiaceae</taxon>
        <taxon>Chlorobaculum</taxon>
    </lineage>
</organism>
<dbReference type="PROSITE" id="PS51782">
    <property type="entry name" value="LYSM"/>
    <property type="match status" value="1"/>
</dbReference>
<gene>
    <name evidence="3" type="ordered locus">Cpar_1232</name>
</gene>
<dbReference type="EMBL" id="CP001099">
    <property type="protein sequence ID" value="ACF11637.1"/>
    <property type="molecule type" value="Genomic_DNA"/>
</dbReference>
<dbReference type="CAZy" id="GH23">
    <property type="family name" value="Glycoside Hydrolase Family 23"/>
</dbReference>
<comment type="similarity">
    <text evidence="1">Belongs to the transglycosylase Slt family.</text>
</comment>
<dbReference type="STRING" id="517417.Cpar_1232"/>
<dbReference type="InterPro" id="IPR036779">
    <property type="entry name" value="LysM_dom_sf"/>
</dbReference>
<name>B3QNY4_CHLP8</name>
<dbReference type="CDD" id="cd16894">
    <property type="entry name" value="MltD-like"/>
    <property type="match status" value="1"/>
</dbReference>
<dbReference type="PANTHER" id="PTHR37423">
    <property type="entry name" value="SOLUBLE LYTIC MUREIN TRANSGLYCOSYLASE-RELATED"/>
    <property type="match status" value="1"/>
</dbReference>